<dbReference type="Proteomes" id="UP000565572">
    <property type="component" value="Unassembled WGS sequence"/>
</dbReference>
<feature type="chain" id="PRO_5031495300" description="Lipoprotein" evidence="1">
    <location>
        <begin position="23"/>
        <end position="186"/>
    </location>
</feature>
<reference evidence="2 3" key="1">
    <citation type="submission" date="2020-08" db="EMBL/GenBank/DDBJ databases">
        <title>Sequencing the genomes of 1000 actinobacteria strains.</title>
        <authorList>
            <person name="Klenk H.-P."/>
        </authorList>
    </citation>
    <scope>NUCLEOTIDE SEQUENCE [LARGE SCALE GENOMIC DNA]</scope>
    <source>
        <strain evidence="2 3">DSM 11053</strain>
    </source>
</reference>
<comment type="caution">
    <text evidence="2">The sequence shown here is derived from an EMBL/GenBank/DDBJ whole genome shotgun (WGS) entry which is preliminary data.</text>
</comment>
<organism evidence="2 3">
    <name type="scientific">Microlunatus antarcticus</name>
    <dbReference type="NCBI Taxonomy" id="53388"/>
    <lineage>
        <taxon>Bacteria</taxon>
        <taxon>Bacillati</taxon>
        <taxon>Actinomycetota</taxon>
        <taxon>Actinomycetes</taxon>
        <taxon>Propionibacteriales</taxon>
        <taxon>Propionibacteriaceae</taxon>
        <taxon>Microlunatus</taxon>
    </lineage>
</organism>
<keyword evidence="3" id="KW-1185">Reference proteome</keyword>
<feature type="signal peptide" evidence="1">
    <location>
        <begin position="1"/>
        <end position="22"/>
    </location>
</feature>
<dbReference type="EMBL" id="JACHZG010000001">
    <property type="protein sequence ID" value="MBB3325266.1"/>
    <property type="molecule type" value="Genomic_DNA"/>
</dbReference>
<evidence type="ECO:0000256" key="1">
    <source>
        <dbReference type="SAM" id="SignalP"/>
    </source>
</evidence>
<name>A0A7W5P5Z2_9ACTN</name>
<evidence type="ECO:0000313" key="3">
    <source>
        <dbReference type="Proteomes" id="UP000565572"/>
    </source>
</evidence>
<accession>A0A7W5P5Z2</accession>
<dbReference type="RefSeq" id="WP_183336028.1">
    <property type="nucleotide sequence ID" value="NZ_JACHZG010000001.1"/>
</dbReference>
<dbReference type="PROSITE" id="PS51257">
    <property type="entry name" value="PROKAR_LIPOPROTEIN"/>
    <property type="match status" value="1"/>
</dbReference>
<proteinExistence type="predicted"/>
<keyword evidence="1" id="KW-0732">Signal</keyword>
<sequence>MPKLSLLATAAVVLVVAGCSSAPTPTVTPAPAPSASASSATASAGPCPDGAYVMTAFEGRGQAAAAGKGTGGNIAADFTSGKFTISSDGSQPAKLDLGPVNAEMRFNGEITGTYEGDPSALALKTTGAHGDVAIKGFGVSRNYSAGGLANQLIGQAATAQVTCDDAAGTALVVLPDATLTLTRAAG</sequence>
<evidence type="ECO:0000313" key="2">
    <source>
        <dbReference type="EMBL" id="MBB3325266.1"/>
    </source>
</evidence>
<gene>
    <name evidence="2" type="ORF">FHX39_000210</name>
</gene>
<evidence type="ECO:0008006" key="4">
    <source>
        <dbReference type="Google" id="ProtNLM"/>
    </source>
</evidence>
<protein>
    <recommendedName>
        <fullName evidence="4">Lipoprotein</fullName>
    </recommendedName>
</protein>
<dbReference type="AlphaFoldDB" id="A0A7W5P5Z2"/>